<evidence type="ECO:0000313" key="2">
    <source>
        <dbReference type="EMBL" id="ROT41074.1"/>
    </source>
</evidence>
<dbReference type="AlphaFoldDB" id="A0A3N2Q2S6"/>
<dbReference type="RefSeq" id="XP_028468880.1">
    <property type="nucleotide sequence ID" value="XM_028614845.1"/>
</dbReference>
<keyword evidence="3" id="KW-1185">Reference proteome</keyword>
<evidence type="ECO:0000256" key="1">
    <source>
        <dbReference type="SAM" id="MobiDB-lite"/>
    </source>
</evidence>
<feature type="region of interest" description="Disordered" evidence="1">
    <location>
        <begin position="36"/>
        <end position="66"/>
    </location>
</feature>
<dbReference type="EMBL" id="ML119052">
    <property type="protein sequence ID" value="ROT41074.1"/>
    <property type="molecule type" value="Genomic_DNA"/>
</dbReference>
<dbReference type="Proteomes" id="UP000272025">
    <property type="component" value="Unassembled WGS sequence"/>
</dbReference>
<gene>
    <name evidence="2" type="ORF">SODALDRAFT_376797</name>
</gene>
<evidence type="ECO:0000313" key="3">
    <source>
        <dbReference type="Proteomes" id="UP000272025"/>
    </source>
</evidence>
<name>A0A3N2Q2S6_SODAK</name>
<reference evidence="2 3" key="1">
    <citation type="journal article" date="2018" name="Mol. Ecol.">
        <title>The obligate alkalophilic soda-lake fungus Sodiomyces alkalinus has shifted to a protein diet.</title>
        <authorList>
            <person name="Grum-Grzhimaylo A.A."/>
            <person name="Falkoski D.L."/>
            <person name="van den Heuvel J."/>
            <person name="Valero-Jimenez C.A."/>
            <person name="Min B."/>
            <person name="Choi I.G."/>
            <person name="Lipzen A."/>
            <person name="Daum C.G."/>
            <person name="Aanen D.K."/>
            <person name="Tsang A."/>
            <person name="Henrissat B."/>
            <person name="Bilanenko E.N."/>
            <person name="de Vries R.P."/>
            <person name="van Kan J.A.L."/>
            <person name="Grigoriev I.V."/>
            <person name="Debets A.J.M."/>
        </authorList>
    </citation>
    <scope>NUCLEOTIDE SEQUENCE [LARGE SCALE GENOMIC DNA]</scope>
    <source>
        <strain evidence="2 3">F11</strain>
    </source>
</reference>
<sequence length="350" mass="38588">MWQVLPNVFYRSSNGRLPKSSDTVPTAVLLKGSGPRVHLSTEPLRTSVPFEEPSKNLKATSSTPCPVATTATDTATALAHPSANHLCSSRQALHRAQPVVPTPVAGDWEKYHKHNVGRPYLTSQSMDSWIHEAPSLQIYSLSGPPRGWYEVGVSRVKIDAGTTVHGNKPHNTLAMKSCTCQLNPDADQELHVNIVHATPLTVTVTVTSIILFYFSVARQSPPSPRSSTKSSDRHFHFGPPPALPTKLSSSTDIAVPALRTLTPPGPFLKRRRRLPQTPQKQIPTAAWARHQRSIFVLPTDRRLSQRSQSSFPCVWVAKYPVRARINYALYQPCHVPPGRSVFFVPVFAVS</sequence>
<feature type="compositionally biased region" description="Low complexity" evidence="1">
    <location>
        <begin position="219"/>
        <end position="229"/>
    </location>
</feature>
<proteinExistence type="predicted"/>
<accession>A0A3N2Q2S6</accession>
<organism evidence="2 3">
    <name type="scientific">Sodiomyces alkalinus (strain CBS 110278 / VKM F-3762 / F11)</name>
    <name type="common">Alkaliphilic filamentous fungus</name>
    <dbReference type="NCBI Taxonomy" id="1314773"/>
    <lineage>
        <taxon>Eukaryota</taxon>
        <taxon>Fungi</taxon>
        <taxon>Dikarya</taxon>
        <taxon>Ascomycota</taxon>
        <taxon>Pezizomycotina</taxon>
        <taxon>Sordariomycetes</taxon>
        <taxon>Hypocreomycetidae</taxon>
        <taxon>Glomerellales</taxon>
        <taxon>Plectosphaerellaceae</taxon>
        <taxon>Sodiomyces</taxon>
    </lineage>
</organism>
<protein>
    <submittedName>
        <fullName evidence="2">Uncharacterized protein</fullName>
    </submittedName>
</protein>
<feature type="region of interest" description="Disordered" evidence="1">
    <location>
        <begin position="219"/>
        <end position="249"/>
    </location>
</feature>
<dbReference type="GeneID" id="39583322"/>